<evidence type="ECO:0008006" key="2">
    <source>
        <dbReference type="Google" id="ProtNLM"/>
    </source>
</evidence>
<comment type="caution">
    <text evidence="1">The sequence shown here is derived from an EMBL/GenBank/DDBJ whole genome shotgun (WGS) entry which is preliminary data.</text>
</comment>
<dbReference type="EMBL" id="BKCJ010280183">
    <property type="protein sequence ID" value="GEZ44858.1"/>
    <property type="molecule type" value="Genomic_DNA"/>
</dbReference>
<dbReference type="AlphaFoldDB" id="A0A699IGI3"/>
<evidence type="ECO:0000313" key="1">
    <source>
        <dbReference type="EMBL" id="GEZ44858.1"/>
    </source>
</evidence>
<reference evidence="1" key="1">
    <citation type="journal article" date="2019" name="Sci. Rep.">
        <title>Draft genome of Tanacetum cinerariifolium, the natural source of mosquito coil.</title>
        <authorList>
            <person name="Yamashiro T."/>
            <person name="Shiraishi A."/>
            <person name="Satake H."/>
            <person name="Nakayama K."/>
        </authorList>
    </citation>
    <scope>NUCLEOTIDE SEQUENCE</scope>
</reference>
<proteinExistence type="predicted"/>
<accession>A0A699IGI3</accession>
<name>A0A699IGI3_TANCI</name>
<protein>
    <recommendedName>
        <fullName evidence="2">Reverse transcriptase domain-containing protein</fullName>
    </recommendedName>
</protein>
<organism evidence="1">
    <name type="scientific">Tanacetum cinerariifolium</name>
    <name type="common">Dalmatian daisy</name>
    <name type="synonym">Chrysanthemum cinerariifolium</name>
    <dbReference type="NCBI Taxonomy" id="118510"/>
    <lineage>
        <taxon>Eukaryota</taxon>
        <taxon>Viridiplantae</taxon>
        <taxon>Streptophyta</taxon>
        <taxon>Embryophyta</taxon>
        <taxon>Tracheophyta</taxon>
        <taxon>Spermatophyta</taxon>
        <taxon>Magnoliopsida</taxon>
        <taxon>eudicotyledons</taxon>
        <taxon>Gunneridae</taxon>
        <taxon>Pentapetalae</taxon>
        <taxon>asterids</taxon>
        <taxon>campanulids</taxon>
        <taxon>Asterales</taxon>
        <taxon>Asteraceae</taxon>
        <taxon>Asteroideae</taxon>
        <taxon>Anthemideae</taxon>
        <taxon>Anthemidinae</taxon>
        <taxon>Tanacetum</taxon>
    </lineage>
</organism>
<gene>
    <name evidence="1" type="ORF">Tci_516831</name>
</gene>
<sequence>MSRNRVTIRTIMCQPINQIIDSSGSDQIQIPQYPVIHPPSKEIKDSNELFQKLFKDLQIINKELAEYNNSPSRDCPIFFNDNDEHSVQYKEYLKNSSKEIAASNSNQEKDKPPQDSNILQLIREECCTKDCREQKKNMEDTMLDLIEVCRQKELYCMHNDEVKNVIEQPTERRTRIDKSLQNFRVIHKSSISLNNTSQISLIHAIAPILSTEKPEYSLSMGYEHLNTTLEMESDKIIKSGVEELVPIPSEYEVTSEDKREYAFEDIEYVEASLPDSELVSLEEENDVYQEEEEFNLEDIQDVILREKLLSINRLIANIESLNDNPTPNRVLKSSTSFPIFEESDNSLSISDNSLPEFETFSDYTEEARSGITTTHAHDSLPEYDSFCFEIEPNQERLTSIVMNDIFDDSSNDPLLEEVDLFLALDNSIPSGIEKSVMTRKGISVFLKNYLSMISFPFPIMSHLVI</sequence>